<dbReference type="InterPro" id="IPR011204">
    <property type="entry name" value="Virulence_RhuM-like"/>
</dbReference>
<evidence type="ECO:0000313" key="2">
    <source>
        <dbReference type="Proteomes" id="UP000442105"/>
    </source>
</evidence>
<evidence type="ECO:0000313" key="1">
    <source>
        <dbReference type="EMBL" id="MQN14248.1"/>
    </source>
</evidence>
<organism evidence="1 2">
    <name type="scientific">Segatella copri</name>
    <dbReference type="NCBI Taxonomy" id="165179"/>
    <lineage>
        <taxon>Bacteria</taxon>
        <taxon>Pseudomonadati</taxon>
        <taxon>Bacteroidota</taxon>
        <taxon>Bacteroidia</taxon>
        <taxon>Bacteroidales</taxon>
        <taxon>Prevotellaceae</taxon>
        <taxon>Segatella</taxon>
    </lineage>
</organism>
<dbReference type="AlphaFoldDB" id="A0AA90UHV2"/>
<reference evidence="2" key="1">
    <citation type="submission" date="2019-09" db="EMBL/GenBank/DDBJ databases">
        <title>Distinct polysaccharide growth profiles of human intestinal Prevotella copri isolates.</title>
        <authorList>
            <person name="Fehlner-Peach H."/>
            <person name="Magnabosco C."/>
            <person name="Raghavan V."/>
            <person name="Scher J.U."/>
            <person name="Tett A."/>
            <person name="Cox L.M."/>
            <person name="Gottsegen C."/>
            <person name="Watters A."/>
            <person name="Wiltshire- Gordon J.D."/>
            <person name="Segata N."/>
            <person name="Bonneau R."/>
            <person name="Littman D.R."/>
        </authorList>
    </citation>
    <scope>NUCLEOTIDE SEQUENCE [LARGE SCALE GENOMIC DNA]</scope>
    <source>
        <strain evidence="2">iAQ1179</strain>
    </source>
</reference>
<name>A0AA90UHV2_9BACT</name>
<dbReference type="PANTHER" id="PTHR35810:SF1">
    <property type="entry name" value="CYTOPLASMIC PROTEIN"/>
    <property type="match status" value="1"/>
</dbReference>
<comment type="caution">
    <text evidence="1">The sequence shown here is derived from an EMBL/GenBank/DDBJ whole genome shotgun (WGS) entry which is preliminary data.</text>
</comment>
<sequence>MANDNNKILVTTDESQIVLYQPDESISLQVKIEEDTVWLTQAQMVELFGSSKANISEHITNIYQQGELMLSATVRKFRTVRKEGNRMVTRNMDYYNLDMIISVGFRVNSHQGIRFRQWANNVLKEYLLRGYAVHQQMLQMEQRIDSKLMLQHDEMQRIKDTQAKQQQQLDFFIRTSTPPAEMVFFEGDFYTARVALENLIRTANHRVIIIDGYVSSLTLSVLDVRKPEVTATVYTVGVGQGMQRLMDEHDRLFPDNHIDIRKWRNESHDRWLIIDDSLYHCGHSLNANGGHKISAITLMGTSPEVILSKVE</sequence>
<dbReference type="Proteomes" id="UP000442105">
    <property type="component" value="Unassembled WGS sequence"/>
</dbReference>
<gene>
    <name evidence="1" type="ORF">F7D95_15960</name>
</gene>
<dbReference type="RefSeq" id="WP_153129585.1">
    <property type="nucleotide sequence ID" value="NZ_VZCW01000394.1"/>
</dbReference>
<dbReference type="EMBL" id="VZCW01000394">
    <property type="protein sequence ID" value="MQN14248.1"/>
    <property type="molecule type" value="Genomic_DNA"/>
</dbReference>
<dbReference type="PANTHER" id="PTHR35810">
    <property type="entry name" value="CYTOPLASMIC PROTEIN-RELATED"/>
    <property type="match status" value="1"/>
</dbReference>
<protein>
    <submittedName>
        <fullName evidence="1">Virulence RhuM family protein</fullName>
    </submittedName>
</protein>
<proteinExistence type="predicted"/>
<dbReference type="Pfam" id="PF13310">
    <property type="entry name" value="Virulence_RhuM"/>
    <property type="match status" value="1"/>
</dbReference>
<accession>A0AA90UHV2</accession>